<evidence type="ECO:0000313" key="3">
    <source>
        <dbReference type="Proteomes" id="UP001215280"/>
    </source>
</evidence>
<keyword evidence="3" id="KW-1185">Reference proteome</keyword>
<gene>
    <name evidence="2" type="ORF">DFH07DRAFT_768988</name>
</gene>
<dbReference type="Proteomes" id="UP001215280">
    <property type="component" value="Unassembled WGS sequence"/>
</dbReference>
<evidence type="ECO:0000313" key="2">
    <source>
        <dbReference type="EMBL" id="KAJ7769079.1"/>
    </source>
</evidence>
<protein>
    <submittedName>
        <fullName evidence="2">Uncharacterized protein</fullName>
    </submittedName>
</protein>
<feature type="region of interest" description="Disordered" evidence="1">
    <location>
        <begin position="46"/>
        <end position="66"/>
    </location>
</feature>
<organism evidence="2 3">
    <name type="scientific">Mycena maculata</name>
    <dbReference type="NCBI Taxonomy" id="230809"/>
    <lineage>
        <taxon>Eukaryota</taxon>
        <taxon>Fungi</taxon>
        <taxon>Dikarya</taxon>
        <taxon>Basidiomycota</taxon>
        <taxon>Agaricomycotina</taxon>
        <taxon>Agaricomycetes</taxon>
        <taxon>Agaricomycetidae</taxon>
        <taxon>Agaricales</taxon>
        <taxon>Marasmiineae</taxon>
        <taxon>Mycenaceae</taxon>
        <taxon>Mycena</taxon>
    </lineage>
</organism>
<comment type="caution">
    <text evidence="2">The sequence shown here is derived from an EMBL/GenBank/DDBJ whole genome shotgun (WGS) entry which is preliminary data.</text>
</comment>
<dbReference type="AlphaFoldDB" id="A0AAD7NNN0"/>
<reference evidence="2" key="1">
    <citation type="submission" date="2023-03" db="EMBL/GenBank/DDBJ databases">
        <title>Massive genome expansion in bonnet fungi (Mycena s.s.) driven by repeated elements and novel gene families across ecological guilds.</title>
        <authorList>
            <consortium name="Lawrence Berkeley National Laboratory"/>
            <person name="Harder C.B."/>
            <person name="Miyauchi S."/>
            <person name="Viragh M."/>
            <person name="Kuo A."/>
            <person name="Thoen E."/>
            <person name="Andreopoulos B."/>
            <person name="Lu D."/>
            <person name="Skrede I."/>
            <person name="Drula E."/>
            <person name="Henrissat B."/>
            <person name="Morin E."/>
            <person name="Kohler A."/>
            <person name="Barry K."/>
            <person name="LaButti K."/>
            <person name="Morin E."/>
            <person name="Salamov A."/>
            <person name="Lipzen A."/>
            <person name="Mereny Z."/>
            <person name="Hegedus B."/>
            <person name="Baldrian P."/>
            <person name="Stursova M."/>
            <person name="Weitz H."/>
            <person name="Taylor A."/>
            <person name="Grigoriev I.V."/>
            <person name="Nagy L.G."/>
            <person name="Martin F."/>
            <person name="Kauserud H."/>
        </authorList>
    </citation>
    <scope>NUCLEOTIDE SEQUENCE</scope>
    <source>
        <strain evidence="2">CBHHK188m</strain>
    </source>
</reference>
<name>A0AAD7NNN0_9AGAR</name>
<proteinExistence type="predicted"/>
<dbReference type="EMBL" id="JARJLG010000026">
    <property type="protein sequence ID" value="KAJ7769079.1"/>
    <property type="molecule type" value="Genomic_DNA"/>
</dbReference>
<feature type="region of interest" description="Disordered" evidence="1">
    <location>
        <begin position="209"/>
        <end position="246"/>
    </location>
</feature>
<sequence length="691" mass="75511">MNSPAFFWNVLGRWSTTTETNAPDLSGDSVRVRSPPARMLCAMVPLGGAPSRTTGAPRPPSHATRSAPRMYSVALGANEVGGATGVWGSRAAKRTRENITVYVHLTSALRTPWAMAARGGVMGECDIWHTSRDPVPIRGALVWRVFSPSFDSKLGIRNLKLLAVKQRTIAAWDRRRRGASGEVVVSKTPVFAICGRRFRRGSPQNGNDCWAPYPGHLRSPSPRPDVSTRRRTSLHRPPAQHSRLATQRVPAQACLPCLQAGASMGGELGHQRAGGFQDLKYARGRQRGRGCLAADYVPRTPTSGPRPTLAARERSRIIAHAAPLGRIERIRDSRRHIGLRIAVLPWIPGSIPSVKGWNHNALACDTMTDLVCARHGGVFMVLIYLSGELMGEGRVKRLKEASLLTPALTILEPLWDTYPLRPPGRRSGCTIELVEGRVRKKCVETCTGNREGHGVRRALVPIRQGATGLVSRPAAVAACWCPRRFVDSILELVFRGRIVSGSGLEIRGYRSEDIEAQRSEVQSVERSQCYLGPDNILPLEISSDIFALCLPVAPKLHPLAVPALSLSRWGRPSATVPKISQNSLDTRRVPTAVSAAVRALVKQYSHQVEKLELHLPSNDLKQTKAPFGRNQLFLPEHGCMLTADALPLIEVLATEQGLPPNLRNLTIRGSGSQRAHYQGMVNALVARRASL</sequence>
<accession>A0AAD7NNN0</accession>
<evidence type="ECO:0000256" key="1">
    <source>
        <dbReference type="SAM" id="MobiDB-lite"/>
    </source>
</evidence>